<feature type="transmembrane region" description="Helical" evidence="5">
    <location>
        <begin position="255"/>
        <end position="279"/>
    </location>
</feature>
<feature type="transmembrane region" description="Helical" evidence="5">
    <location>
        <begin position="183"/>
        <end position="201"/>
    </location>
</feature>
<dbReference type="PANTHER" id="PTHR47547">
    <property type="match status" value="1"/>
</dbReference>
<feature type="transmembrane region" description="Helical" evidence="5">
    <location>
        <begin position="373"/>
        <end position="393"/>
    </location>
</feature>
<dbReference type="Gene3D" id="1.20.1740.10">
    <property type="entry name" value="Amino acid/polyamine transporter I"/>
    <property type="match status" value="1"/>
</dbReference>
<evidence type="ECO:0000256" key="1">
    <source>
        <dbReference type="ARBA" id="ARBA00004141"/>
    </source>
</evidence>
<name>A0A2J6N922_9CREN</name>
<feature type="transmembrane region" description="Helical" evidence="5">
    <location>
        <begin position="64"/>
        <end position="84"/>
    </location>
</feature>
<proteinExistence type="predicted"/>
<feature type="transmembrane region" description="Helical" evidence="5">
    <location>
        <begin position="150"/>
        <end position="171"/>
    </location>
</feature>
<dbReference type="AlphaFoldDB" id="A0A2J6N922"/>
<dbReference type="PANTHER" id="PTHR47547:SF1">
    <property type="entry name" value="ASPARTATE-PROTON SYMPORTER"/>
    <property type="match status" value="1"/>
</dbReference>
<dbReference type="PIRSF" id="PIRSF006060">
    <property type="entry name" value="AA_transporter"/>
    <property type="match status" value="1"/>
</dbReference>
<dbReference type="GO" id="GO:0016020">
    <property type="term" value="C:membrane"/>
    <property type="evidence" value="ECO:0007669"/>
    <property type="project" value="UniProtKB-SubCell"/>
</dbReference>
<comment type="caution">
    <text evidence="6">The sequence shown here is derived from an EMBL/GenBank/DDBJ whole genome shotgun (WGS) entry which is preliminary data.</text>
</comment>
<dbReference type="InterPro" id="IPR052962">
    <property type="entry name" value="AA_Transporter_AGT"/>
</dbReference>
<gene>
    <name evidence="6" type="ORF">C0188_00745</name>
</gene>
<comment type="subcellular location">
    <subcellularLocation>
        <location evidence="1">Membrane</location>
        <topology evidence="1">Multi-pass membrane protein</topology>
    </subcellularLocation>
</comment>
<feature type="transmembrane region" description="Helical" evidence="5">
    <location>
        <begin position="399"/>
        <end position="420"/>
    </location>
</feature>
<organism evidence="6 7">
    <name type="scientific">Fervidicoccus fontis</name>
    <dbReference type="NCBI Taxonomy" id="683846"/>
    <lineage>
        <taxon>Archaea</taxon>
        <taxon>Thermoproteota</taxon>
        <taxon>Thermoprotei</taxon>
        <taxon>Fervidicoccales</taxon>
        <taxon>Fervidicoccaceae</taxon>
        <taxon>Fervidicoccus</taxon>
    </lineage>
</organism>
<evidence type="ECO:0000313" key="6">
    <source>
        <dbReference type="EMBL" id="PMB75953.1"/>
    </source>
</evidence>
<keyword evidence="3 5" id="KW-1133">Transmembrane helix</keyword>
<feature type="transmembrane region" description="Helical" evidence="5">
    <location>
        <begin position="36"/>
        <end position="58"/>
    </location>
</feature>
<evidence type="ECO:0000256" key="3">
    <source>
        <dbReference type="ARBA" id="ARBA00022989"/>
    </source>
</evidence>
<dbReference type="Proteomes" id="UP000237153">
    <property type="component" value="Unassembled WGS sequence"/>
</dbReference>
<evidence type="ECO:0000256" key="5">
    <source>
        <dbReference type="SAM" id="Phobius"/>
    </source>
</evidence>
<evidence type="ECO:0000256" key="2">
    <source>
        <dbReference type="ARBA" id="ARBA00022692"/>
    </source>
</evidence>
<feature type="transmembrane region" description="Helical" evidence="5">
    <location>
        <begin position="453"/>
        <end position="471"/>
    </location>
</feature>
<keyword evidence="4 5" id="KW-0472">Membrane</keyword>
<feature type="transmembrane region" description="Helical" evidence="5">
    <location>
        <begin position="427"/>
        <end position="447"/>
    </location>
</feature>
<sequence length="546" mass="60399">MSEKSEKNMEDLKNSTSTQYKDSKHYKKALGFWDNVMLNIGTMIGSGILLLPFVVAAYAGPYEWVSWLVAGIFILPVILIYSLLVELYPVSGGMSRYPYYSHGGLVSFLASVNAIFYFSMIIIPIEAQAIVRYLNLFWPVLLEPSGYPTILGYTVEVILTVLVSVIVYFGVRSVSTSNFVITAIKLGLILLFGLTMFLFFWSPKNFTDPSIAVMPMGIPGIFAAAGASIFAYTGFRRTAIFAGESKEEIVKKLNWSEIVAWAIVLVVYVFMSVAIVGAIDWEKLAPIAAKMGINLYPGNWAGIANLSGPFAAMALGYGLIWMYYLFLLDGIISPFGVSIVEQGGLPRLFYAAAKAKYMPKAFLKVDKKTGTPIWGLIVSLIGEIVYLFVIRLYSQSVDVVVASSNILYATGPAAVIGILARKKIKSTLYSILAPVAMVSSSLIFYWATYPYTLWGTIALFLFLPLFIYYVAKGEARGDIKNGIWYLTYIIVLDIISYLGETTFGGKGILSFPWDFVVITIVALIFTYWAKISALKEEPEEAVDIEE</sequence>
<feature type="transmembrane region" description="Helical" evidence="5">
    <location>
        <begin position="213"/>
        <end position="235"/>
    </location>
</feature>
<accession>A0A2J6N922</accession>
<feature type="transmembrane region" description="Helical" evidence="5">
    <location>
        <begin position="483"/>
        <end position="499"/>
    </location>
</feature>
<reference evidence="6 7" key="1">
    <citation type="submission" date="2018-01" db="EMBL/GenBank/DDBJ databases">
        <title>Metagenomic assembled genomes from two thermal pools in the Uzon Caldera, Kamchatka, Russia.</title>
        <authorList>
            <person name="Wilkins L."/>
            <person name="Ettinger C."/>
        </authorList>
    </citation>
    <scope>NUCLEOTIDE SEQUENCE [LARGE SCALE GENOMIC DNA]</scope>
    <source>
        <strain evidence="6">ZAV-06</strain>
    </source>
</reference>
<dbReference type="Pfam" id="PF13520">
    <property type="entry name" value="AA_permease_2"/>
    <property type="match status" value="1"/>
</dbReference>
<keyword evidence="2 5" id="KW-0812">Transmembrane</keyword>
<evidence type="ECO:0000313" key="7">
    <source>
        <dbReference type="Proteomes" id="UP000237153"/>
    </source>
</evidence>
<dbReference type="GO" id="GO:0022857">
    <property type="term" value="F:transmembrane transporter activity"/>
    <property type="evidence" value="ECO:0007669"/>
    <property type="project" value="InterPro"/>
</dbReference>
<dbReference type="EMBL" id="PNIM01000003">
    <property type="protein sequence ID" value="PMB75953.1"/>
    <property type="molecule type" value="Genomic_DNA"/>
</dbReference>
<dbReference type="InterPro" id="IPR002293">
    <property type="entry name" value="AA/rel_permease1"/>
</dbReference>
<evidence type="ECO:0008006" key="8">
    <source>
        <dbReference type="Google" id="ProtNLM"/>
    </source>
</evidence>
<feature type="transmembrane region" description="Helical" evidence="5">
    <location>
        <begin position="511"/>
        <end position="529"/>
    </location>
</feature>
<evidence type="ECO:0000256" key="4">
    <source>
        <dbReference type="ARBA" id="ARBA00023136"/>
    </source>
</evidence>
<protein>
    <recommendedName>
        <fullName evidence="8">APC family permease</fullName>
    </recommendedName>
</protein>
<feature type="transmembrane region" description="Helical" evidence="5">
    <location>
        <begin position="105"/>
        <end position="130"/>
    </location>
</feature>
<feature type="transmembrane region" description="Helical" evidence="5">
    <location>
        <begin position="299"/>
        <end position="326"/>
    </location>
</feature>